<comment type="caution">
    <text evidence="4">The sequence shown here is derived from an EMBL/GenBank/DDBJ whole genome shotgun (WGS) entry which is preliminary data.</text>
</comment>
<keyword evidence="1" id="KW-0344">Guanine-nucleotide releasing factor</keyword>
<dbReference type="Pfam" id="PF20421">
    <property type="entry name" value="DHR-2_Lobe_C"/>
    <property type="match status" value="1"/>
</dbReference>
<dbReference type="InterPro" id="IPR027357">
    <property type="entry name" value="DOCKER_dom"/>
</dbReference>
<dbReference type="GO" id="GO:0005085">
    <property type="term" value="F:guanyl-nucleotide exchange factor activity"/>
    <property type="evidence" value="ECO:0007669"/>
    <property type="project" value="UniProtKB-KW"/>
</dbReference>
<name>A0A813QNV7_9BILA</name>
<dbReference type="InterPro" id="IPR046770">
    <property type="entry name" value="DOCKER_Lobe_B"/>
</dbReference>
<gene>
    <name evidence="4" type="ORF">GPM918_LOCUS1903</name>
    <name evidence="5" type="ORF">SRO942_LOCUS1903</name>
</gene>
<evidence type="ECO:0000313" key="4">
    <source>
        <dbReference type="EMBL" id="CAF0770596.1"/>
    </source>
</evidence>
<feature type="domain" description="DOCKER" evidence="3">
    <location>
        <begin position="332"/>
        <end position="757"/>
    </location>
</feature>
<organism evidence="4 6">
    <name type="scientific">Didymodactylos carnosus</name>
    <dbReference type="NCBI Taxonomy" id="1234261"/>
    <lineage>
        <taxon>Eukaryota</taxon>
        <taxon>Metazoa</taxon>
        <taxon>Spiralia</taxon>
        <taxon>Gnathifera</taxon>
        <taxon>Rotifera</taxon>
        <taxon>Eurotatoria</taxon>
        <taxon>Bdelloidea</taxon>
        <taxon>Philodinida</taxon>
        <taxon>Philodinidae</taxon>
        <taxon>Didymodactylos</taxon>
    </lineage>
</organism>
<evidence type="ECO:0000313" key="5">
    <source>
        <dbReference type="EMBL" id="CAF3552692.1"/>
    </source>
</evidence>
<dbReference type="Pfam" id="PF20422">
    <property type="entry name" value="DHR-2_Lobe_B"/>
    <property type="match status" value="1"/>
</dbReference>
<accession>A0A813QNV7</accession>
<dbReference type="Pfam" id="PF06920">
    <property type="entry name" value="DHR-2_Lobe_A"/>
    <property type="match status" value="1"/>
</dbReference>
<evidence type="ECO:0000313" key="6">
    <source>
        <dbReference type="Proteomes" id="UP000663829"/>
    </source>
</evidence>
<evidence type="ECO:0000259" key="3">
    <source>
        <dbReference type="PROSITE" id="PS51651"/>
    </source>
</evidence>
<dbReference type="InterPro" id="IPR043162">
    <property type="entry name" value="DOCK_C_lobe_C"/>
</dbReference>
<dbReference type="EMBL" id="CAJOBC010000194">
    <property type="protein sequence ID" value="CAF3552692.1"/>
    <property type="molecule type" value="Genomic_DNA"/>
</dbReference>
<keyword evidence="6" id="KW-1185">Reference proteome</keyword>
<dbReference type="PANTHER" id="PTHR23317">
    <property type="entry name" value="DEDICATOR OF CYTOKINESIS DOCK"/>
    <property type="match status" value="1"/>
</dbReference>
<protein>
    <recommendedName>
        <fullName evidence="3">DOCKER domain-containing protein</fullName>
    </recommendedName>
</protein>
<dbReference type="Gene3D" id="1.25.40.410">
    <property type="match status" value="1"/>
</dbReference>
<dbReference type="EMBL" id="CAJNOQ010000194">
    <property type="protein sequence ID" value="CAF0770596.1"/>
    <property type="molecule type" value="Genomic_DNA"/>
</dbReference>
<dbReference type="AlphaFoldDB" id="A0A813QNV7"/>
<evidence type="ECO:0000256" key="1">
    <source>
        <dbReference type="ARBA" id="ARBA00022658"/>
    </source>
</evidence>
<evidence type="ECO:0000256" key="2">
    <source>
        <dbReference type="PROSITE-ProRule" id="PRU00984"/>
    </source>
</evidence>
<dbReference type="Gene3D" id="1.20.58.740">
    <property type="match status" value="1"/>
</dbReference>
<comment type="similarity">
    <text evidence="2">Belongs to the DOCK family.</text>
</comment>
<dbReference type="Proteomes" id="UP000663829">
    <property type="component" value="Unassembled WGS sequence"/>
</dbReference>
<dbReference type="PROSITE" id="PS51651">
    <property type="entry name" value="DOCKER"/>
    <property type="match status" value="1"/>
</dbReference>
<proteinExistence type="inferred from homology"/>
<dbReference type="InterPro" id="IPR043161">
    <property type="entry name" value="DOCK_C_lobe_A"/>
</dbReference>
<dbReference type="SUPFAM" id="SSF48371">
    <property type="entry name" value="ARM repeat"/>
    <property type="match status" value="1"/>
</dbReference>
<dbReference type="PANTHER" id="PTHR23317:SF26">
    <property type="entry name" value="ZIZIMIN, ISOFORM K"/>
    <property type="match status" value="1"/>
</dbReference>
<reference evidence="4" key="1">
    <citation type="submission" date="2021-02" db="EMBL/GenBank/DDBJ databases">
        <authorList>
            <person name="Nowell W R."/>
        </authorList>
    </citation>
    <scope>NUCLEOTIDE SEQUENCE</scope>
</reference>
<dbReference type="GO" id="GO:0007264">
    <property type="term" value="P:small GTPase-mediated signal transduction"/>
    <property type="evidence" value="ECO:0007669"/>
    <property type="project" value="InterPro"/>
</dbReference>
<dbReference type="InterPro" id="IPR046769">
    <property type="entry name" value="DOCKER_Lobe_A"/>
</dbReference>
<dbReference type="InterPro" id="IPR026791">
    <property type="entry name" value="DOCK"/>
</dbReference>
<dbReference type="Proteomes" id="UP000681722">
    <property type="component" value="Unassembled WGS sequence"/>
</dbReference>
<dbReference type="InterPro" id="IPR046773">
    <property type="entry name" value="DOCKER_Lobe_C"/>
</dbReference>
<sequence length="779" mass="90625">MTIGVPDRGRKTPIFRPSETLLTLWKHYNQDDLCSFFGLLESAIRVFNYLGRKNAERLIGISSMHIAPKLSTLPSKLIGISQVNIKTSVNRRSDHFNEQQGLFGQRQHPAPSSASHRNLLDANLSSEISLITLDTICLFTQYFNDSLHSSYNSSITKRLFDIYLLFLRTNQSELFLKHLFKAFKLLIIKIPAVLFEGDTSLCGQFCYELLRLCNSPLPNLRIEASTLLFTLMKTNYQFTNNKHFIRVHVQTVKSVSQLLEKQLQLNSTTQSHIDDSLRLINNYAKYEKNVQFQAEVSDLITRIHTVIMSMNQLSSYEDNDEMYIDLLYKIAQSYTSTSELRKTWLECMARKHQKQQNYAEVGHCYLHIAALVAEYLKRREIYDLGCDGFNKISLNMKLDESSMKNDVYLQDIHYTMKDLIHYLTKAGHYLHISERYEILGEIFNKLIVPIHEQNRDYQALAIVYGQLQDSYSKAVDVNKSGKRLLGSYYKVAFYGKNIFYEHDKAYVYKEPFVTQLPMIRERLEKLYSAYGKVKMILDSNKLNQFENDVSYIQIVFVQPYFDSIEIKDRVNEFERSNNIRRFYYDTPVTLDGTKGHTQQIEQQCKIRTILTTSHSFPYVKKRIEIIDQIELHLSPLETALDEIRTKNSEIRAILNEEPIRIVMIQLLLAGSVQPQVNVGVMAYAQAFLDETKVKYYNQKLINQLKNELSDFLCLCNDLIIVHERECTADQRTYHQTLVEAKMNLNDLLKPFLDNVDNLDQMLLSSKLTLFNSESDYTTA</sequence>
<dbReference type="OrthoDB" id="47328at2759"/>
<dbReference type="InterPro" id="IPR016024">
    <property type="entry name" value="ARM-type_fold"/>
</dbReference>